<name>A0AAD4PVI2_9EURO</name>
<dbReference type="GO" id="GO:0022857">
    <property type="term" value="F:transmembrane transporter activity"/>
    <property type="evidence" value="ECO:0007669"/>
    <property type="project" value="InterPro"/>
</dbReference>
<keyword evidence="7" id="KW-1185">Reference proteome</keyword>
<dbReference type="InterPro" id="IPR036259">
    <property type="entry name" value="MFS_trans_sf"/>
</dbReference>
<dbReference type="Gene3D" id="1.20.1250.20">
    <property type="entry name" value="MFS general substrate transporter like domains"/>
    <property type="match status" value="1"/>
</dbReference>
<feature type="transmembrane region" description="Helical" evidence="5">
    <location>
        <begin position="183"/>
        <end position="201"/>
    </location>
</feature>
<dbReference type="PANTHER" id="PTHR23294:SF55">
    <property type="entry name" value="TRANSPORTER, PUTATIVE (AFU_ORTHOLOGUE AFUA_1G17480)-RELATED"/>
    <property type="match status" value="1"/>
</dbReference>
<accession>A0AAD4PVI2</accession>
<evidence type="ECO:0000256" key="2">
    <source>
        <dbReference type="ARBA" id="ARBA00022692"/>
    </source>
</evidence>
<comment type="caution">
    <text evidence="6">The sequence shown here is derived from an EMBL/GenBank/DDBJ whole genome shotgun (WGS) entry which is preliminary data.</text>
</comment>
<sequence length="460" mass="49947">MSTVTVEQPLSPMRRVYTNPWFQILMISFICFCCPGMYNALSGLGGSGQVDPTVAANATVALLAATAGTALFVVGPIFDRVGPRVCLLIGGWTYALYSGSLLSFNHNHNGAFVIASGAILGIGASFLWVSQGAIMTTYVPENQKGRAIATFWIIFNFGGGIGSLASFGLNFNSKIGTVSDSTYIALMVIMLVGWAACVFICNPSAVRIKGVGTFAEEGSNWRQIIRLTLSIVGDWRVFCMFPLFFCANVFYSYQQNDVNGLTFNIRTRSLNGALYWFAQMFGGLIMGFLLDMPFLGRRWRAILGWVTLFTTGLAIWGGGYAFQLWSDRRQAKGLKQDIDYTNGHLSAGPIILYICYGAYDALWQSFCYWLIGARSNSPATTAILVGGYKTFQSTGGAMAWRINALKKSAMTQFAMDWGLCMGSLVIAIPTVLSITSTNVDSEVAGTVVKEDQEDAKPAIA</sequence>
<evidence type="ECO:0000313" key="7">
    <source>
        <dbReference type="Proteomes" id="UP001201262"/>
    </source>
</evidence>
<organism evidence="6 7">
    <name type="scientific">Talaromyces proteolyticus</name>
    <dbReference type="NCBI Taxonomy" id="1131652"/>
    <lineage>
        <taxon>Eukaryota</taxon>
        <taxon>Fungi</taxon>
        <taxon>Dikarya</taxon>
        <taxon>Ascomycota</taxon>
        <taxon>Pezizomycotina</taxon>
        <taxon>Eurotiomycetes</taxon>
        <taxon>Eurotiomycetidae</taxon>
        <taxon>Eurotiales</taxon>
        <taxon>Trichocomaceae</taxon>
        <taxon>Talaromyces</taxon>
        <taxon>Talaromyces sect. Bacilispori</taxon>
    </lineage>
</organism>
<feature type="transmembrane region" description="Helical" evidence="5">
    <location>
        <begin position="85"/>
        <end position="104"/>
    </location>
</feature>
<evidence type="ECO:0000256" key="1">
    <source>
        <dbReference type="ARBA" id="ARBA00004141"/>
    </source>
</evidence>
<evidence type="ECO:0000256" key="3">
    <source>
        <dbReference type="ARBA" id="ARBA00022989"/>
    </source>
</evidence>
<proteinExistence type="predicted"/>
<dbReference type="SUPFAM" id="SSF103473">
    <property type="entry name" value="MFS general substrate transporter"/>
    <property type="match status" value="1"/>
</dbReference>
<dbReference type="AlphaFoldDB" id="A0AAD4PVI2"/>
<feature type="transmembrane region" description="Helical" evidence="5">
    <location>
        <begin position="350"/>
        <end position="371"/>
    </location>
</feature>
<feature type="transmembrane region" description="Helical" evidence="5">
    <location>
        <begin position="58"/>
        <end position="78"/>
    </location>
</feature>
<evidence type="ECO:0000256" key="5">
    <source>
        <dbReference type="SAM" id="Phobius"/>
    </source>
</evidence>
<keyword evidence="4 5" id="KW-0472">Membrane</keyword>
<dbReference type="InterPro" id="IPR051617">
    <property type="entry name" value="UNC-93-like_regulator"/>
</dbReference>
<dbReference type="RefSeq" id="XP_046066596.1">
    <property type="nucleotide sequence ID" value="XM_046212239.1"/>
</dbReference>
<feature type="transmembrane region" description="Helical" evidence="5">
    <location>
        <begin position="110"/>
        <end position="129"/>
    </location>
</feature>
<dbReference type="GO" id="GO:0016020">
    <property type="term" value="C:membrane"/>
    <property type="evidence" value="ECO:0007669"/>
    <property type="project" value="UniProtKB-SubCell"/>
</dbReference>
<gene>
    <name evidence="6" type="ORF">BGW36DRAFT_307466</name>
</gene>
<dbReference type="GeneID" id="70242526"/>
<dbReference type="EMBL" id="JAJTJA010000014">
    <property type="protein sequence ID" value="KAH8690313.1"/>
    <property type="molecule type" value="Genomic_DNA"/>
</dbReference>
<comment type="subcellular location">
    <subcellularLocation>
        <location evidence="1">Membrane</location>
        <topology evidence="1">Multi-pass membrane protein</topology>
    </subcellularLocation>
</comment>
<feature type="transmembrane region" description="Helical" evidence="5">
    <location>
        <begin position="21"/>
        <end position="38"/>
    </location>
</feature>
<dbReference type="Pfam" id="PF07690">
    <property type="entry name" value="MFS_1"/>
    <property type="match status" value="1"/>
</dbReference>
<keyword evidence="2 5" id="KW-0812">Transmembrane</keyword>
<feature type="transmembrane region" description="Helical" evidence="5">
    <location>
        <begin position="273"/>
        <end position="290"/>
    </location>
</feature>
<keyword evidence="3 5" id="KW-1133">Transmembrane helix</keyword>
<reference evidence="6" key="1">
    <citation type="submission" date="2021-12" db="EMBL/GenBank/DDBJ databases">
        <title>Convergent genome expansion in fungi linked to evolution of root-endophyte symbiosis.</title>
        <authorList>
            <consortium name="DOE Joint Genome Institute"/>
            <person name="Ke Y.-H."/>
            <person name="Bonito G."/>
            <person name="Liao H.-L."/>
            <person name="Looney B."/>
            <person name="Rojas-Flechas A."/>
            <person name="Nash J."/>
            <person name="Hameed K."/>
            <person name="Schadt C."/>
            <person name="Martin F."/>
            <person name="Crous P.W."/>
            <person name="Miettinen O."/>
            <person name="Magnuson J.K."/>
            <person name="Labbe J."/>
            <person name="Jacobson D."/>
            <person name="Doktycz M.J."/>
            <person name="Veneault-Fourrey C."/>
            <person name="Kuo A."/>
            <person name="Mondo S."/>
            <person name="Calhoun S."/>
            <person name="Riley R."/>
            <person name="Ohm R."/>
            <person name="LaButti K."/>
            <person name="Andreopoulos B."/>
            <person name="Pangilinan J."/>
            <person name="Nolan M."/>
            <person name="Tritt A."/>
            <person name="Clum A."/>
            <person name="Lipzen A."/>
            <person name="Daum C."/>
            <person name="Barry K."/>
            <person name="Grigoriev I.V."/>
            <person name="Vilgalys R."/>
        </authorList>
    </citation>
    <scope>NUCLEOTIDE SEQUENCE</scope>
    <source>
        <strain evidence="6">PMI_201</strain>
    </source>
</reference>
<feature type="transmembrane region" description="Helical" evidence="5">
    <location>
        <begin position="302"/>
        <end position="322"/>
    </location>
</feature>
<protein>
    <submittedName>
        <fullName evidence="6">MFS transporter</fullName>
    </submittedName>
</protein>
<feature type="transmembrane region" description="Helical" evidence="5">
    <location>
        <begin position="235"/>
        <end position="253"/>
    </location>
</feature>
<dbReference type="InterPro" id="IPR011701">
    <property type="entry name" value="MFS"/>
</dbReference>
<dbReference type="Proteomes" id="UP001201262">
    <property type="component" value="Unassembled WGS sequence"/>
</dbReference>
<feature type="transmembrane region" description="Helical" evidence="5">
    <location>
        <begin position="149"/>
        <end position="171"/>
    </location>
</feature>
<evidence type="ECO:0000256" key="4">
    <source>
        <dbReference type="ARBA" id="ARBA00023136"/>
    </source>
</evidence>
<evidence type="ECO:0000313" key="6">
    <source>
        <dbReference type="EMBL" id="KAH8690313.1"/>
    </source>
</evidence>
<dbReference type="PANTHER" id="PTHR23294">
    <property type="entry name" value="ET TRANSLATION PRODUCT-RELATED"/>
    <property type="match status" value="1"/>
</dbReference>